<reference evidence="2" key="1">
    <citation type="submission" date="2019-12" db="UniProtKB">
        <authorList>
            <consortium name="WormBaseParasite"/>
        </authorList>
    </citation>
    <scope>IDENTIFICATION</scope>
</reference>
<dbReference type="AlphaFoldDB" id="A0A5S6QNA8"/>
<keyword evidence="1" id="KW-1185">Reference proteome</keyword>
<organism evidence="1 2">
    <name type="scientific">Trichuris muris</name>
    <name type="common">Mouse whipworm</name>
    <dbReference type="NCBI Taxonomy" id="70415"/>
    <lineage>
        <taxon>Eukaryota</taxon>
        <taxon>Metazoa</taxon>
        <taxon>Ecdysozoa</taxon>
        <taxon>Nematoda</taxon>
        <taxon>Enoplea</taxon>
        <taxon>Dorylaimia</taxon>
        <taxon>Trichinellida</taxon>
        <taxon>Trichuridae</taxon>
        <taxon>Trichuris</taxon>
    </lineage>
</organism>
<sequence length="72" mass="8124">MLRTASKKVFERRKIIASKKEGRKLKAATKAEDYRVPHDTGLEKNDTHMKHDILSVSSPLLTADGAFVARFL</sequence>
<name>A0A5S6QNA8_TRIMR</name>
<evidence type="ECO:0000313" key="1">
    <source>
        <dbReference type="Proteomes" id="UP000046395"/>
    </source>
</evidence>
<evidence type="ECO:0000313" key="2">
    <source>
        <dbReference type="WBParaSite" id="TMUE_2000008700.1"/>
    </source>
</evidence>
<protein>
    <submittedName>
        <fullName evidence="2">Uncharacterized protein</fullName>
    </submittedName>
</protein>
<accession>A0A5S6QNA8</accession>
<dbReference type="Proteomes" id="UP000046395">
    <property type="component" value="Unassembled WGS sequence"/>
</dbReference>
<dbReference type="WBParaSite" id="TMUE_2000008700.1">
    <property type="protein sequence ID" value="TMUE_2000008700.1"/>
    <property type="gene ID" value="WBGene00293661"/>
</dbReference>
<proteinExistence type="predicted"/>